<dbReference type="PROSITE" id="PS51770">
    <property type="entry name" value="HOTDOG_ACOT"/>
    <property type="match status" value="2"/>
</dbReference>
<feature type="domain" description="HotDog ACOT-type" evidence="3">
    <location>
        <begin position="200"/>
        <end position="317"/>
    </location>
</feature>
<dbReference type="InterPro" id="IPR006683">
    <property type="entry name" value="Thioestr_dom"/>
</dbReference>
<dbReference type="InterPro" id="IPR040170">
    <property type="entry name" value="Cytosol_ACT"/>
</dbReference>
<feature type="active site" evidence="2">
    <location>
        <position position="24"/>
    </location>
</feature>
<dbReference type="HOGENOM" id="CLU_050164_0_1_1"/>
<proteinExistence type="predicted"/>
<dbReference type="EnsemblMetazoa" id="CapteT223502">
    <property type="protein sequence ID" value="CapteP223502"/>
    <property type="gene ID" value="CapteG223502"/>
</dbReference>
<dbReference type="GO" id="GO:0009062">
    <property type="term" value="P:fatty acid catabolic process"/>
    <property type="evidence" value="ECO:0007669"/>
    <property type="project" value="TreeGrafter"/>
</dbReference>
<name>R7VB74_CAPTE</name>
<feature type="active site" evidence="2">
    <location>
        <position position="231"/>
    </location>
</feature>
<gene>
    <name evidence="4" type="ORF">CAPTEDRAFT_223502</name>
</gene>
<reference evidence="4 6" key="2">
    <citation type="journal article" date="2013" name="Nature">
        <title>Insights into bilaterian evolution from three spiralian genomes.</title>
        <authorList>
            <person name="Simakov O."/>
            <person name="Marletaz F."/>
            <person name="Cho S.J."/>
            <person name="Edsinger-Gonzales E."/>
            <person name="Havlak P."/>
            <person name="Hellsten U."/>
            <person name="Kuo D.H."/>
            <person name="Larsson T."/>
            <person name="Lv J."/>
            <person name="Arendt D."/>
            <person name="Savage R."/>
            <person name="Osoegawa K."/>
            <person name="de Jong P."/>
            <person name="Grimwood J."/>
            <person name="Chapman J.A."/>
            <person name="Shapiro H."/>
            <person name="Aerts A."/>
            <person name="Otillar R.P."/>
            <person name="Terry A.Y."/>
            <person name="Boore J.L."/>
            <person name="Grigoriev I.V."/>
            <person name="Lindberg D.R."/>
            <person name="Seaver E.C."/>
            <person name="Weisblat D.A."/>
            <person name="Putnam N.H."/>
            <person name="Rokhsar D.S."/>
        </authorList>
    </citation>
    <scope>NUCLEOTIDE SEQUENCE</scope>
    <source>
        <strain evidence="4 6">I ESC-2004</strain>
    </source>
</reference>
<dbReference type="OMA" id="YMSWLID"/>
<evidence type="ECO:0000256" key="1">
    <source>
        <dbReference type="ARBA" id="ARBA00022801"/>
    </source>
</evidence>
<dbReference type="PANTHER" id="PTHR11049:SF24">
    <property type="entry name" value="CYTOSOLIC ACYL COENZYME A THIOESTER HYDROLASE"/>
    <property type="match status" value="1"/>
</dbReference>
<evidence type="ECO:0000259" key="3">
    <source>
        <dbReference type="PROSITE" id="PS51770"/>
    </source>
</evidence>
<feature type="domain" description="HotDog ACOT-type" evidence="3">
    <location>
        <begin position="8"/>
        <end position="133"/>
    </location>
</feature>
<dbReference type="STRING" id="283909.R7VB74"/>
<accession>R7VB74</accession>
<keyword evidence="6" id="KW-1185">Reference proteome</keyword>
<evidence type="ECO:0000313" key="4">
    <source>
        <dbReference type="EMBL" id="ELU16078.1"/>
    </source>
</evidence>
<evidence type="ECO:0000313" key="5">
    <source>
        <dbReference type="EnsemblMetazoa" id="CapteP223502"/>
    </source>
</evidence>
<protein>
    <recommendedName>
        <fullName evidence="3">HotDog ACOT-type domain-containing protein</fullName>
    </recommendedName>
</protein>
<dbReference type="GO" id="GO:0006637">
    <property type="term" value="P:acyl-CoA metabolic process"/>
    <property type="evidence" value="ECO:0007669"/>
    <property type="project" value="TreeGrafter"/>
</dbReference>
<reference evidence="5" key="3">
    <citation type="submission" date="2015-06" db="UniProtKB">
        <authorList>
            <consortium name="EnsemblMetazoa"/>
        </authorList>
    </citation>
    <scope>IDENTIFICATION</scope>
</reference>
<reference evidence="6" key="1">
    <citation type="submission" date="2012-12" db="EMBL/GenBank/DDBJ databases">
        <authorList>
            <person name="Hellsten U."/>
            <person name="Grimwood J."/>
            <person name="Chapman J.A."/>
            <person name="Shapiro H."/>
            <person name="Aerts A."/>
            <person name="Otillar R.P."/>
            <person name="Terry A.Y."/>
            <person name="Boore J.L."/>
            <person name="Simakov O."/>
            <person name="Marletaz F."/>
            <person name="Cho S.-J."/>
            <person name="Edsinger-Gonzales E."/>
            <person name="Havlak P."/>
            <person name="Kuo D.-H."/>
            <person name="Larsson T."/>
            <person name="Lv J."/>
            <person name="Arendt D."/>
            <person name="Savage R."/>
            <person name="Osoegawa K."/>
            <person name="de Jong P."/>
            <person name="Lindberg D.R."/>
            <person name="Seaver E.C."/>
            <person name="Weisblat D.A."/>
            <person name="Putnam N.H."/>
            <person name="Grigoriev I.V."/>
            <person name="Rokhsar D.S."/>
        </authorList>
    </citation>
    <scope>NUCLEOTIDE SEQUENCE</scope>
    <source>
        <strain evidence="6">I ESC-2004</strain>
    </source>
</reference>
<evidence type="ECO:0000256" key="2">
    <source>
        <dbReference type="PIRSR" id="PIRSR640170-1"/>
    </source>
</evidence>
<dbReference type="EMBL" id="KB293367">
    <property type="protein sequence ID" value="ELU16078.1"/>
    <property type="molecule type" value="Genomic_DNA"/>
</dbReference>
<organism evidence="4">
    <name type="scientific">Capitella teleta</name>
    <name type="common">Polychaete worm</name>
    <dbReference type="NCBI Taxonomy" id="283909"/>
    <lineage>
        <taxon>Eukaryota</taxon>
        <taxon>Metazoa</taxon>
        <taxon>Spiralia</taxon>
        <taxon>Lophotrochozoa</taxon>
        <taxon>Annelida</taxon>
        <taxon>Polychaeta</taxon>
        <taxon>Sedentaria</taxon>
        <taxon>Scolecida</taxon>
        <taxon>Capitellidae</taxon>
        <taxon>Capitella</taxon>
    </lineage>
</organism>
<dbReference type="InterPro" id="IPR029069">
    <property type="entry name" value="HotDog_dom_sf"/>
</dbReference>
<dbReference type="AlphaFoldDB" id="R7VB74"/>
<dbReference type="PANTHER" id="PTHR11049">
    <property type="entry name" value="ACYL COENZYME A THIOESTER HYDROLASE"/>
    <property type="match status" value="1"/>
</dbReference>
<dbReference type="CDD" id="cd03442">
    <property type="entry name" value="BFIT_BACH"/>
    <property type="match status" value="2"/>
</dbReference>
<dbReference type="Proteomes" id="UP000014760">
    <property type="component" value="Unassembled WGS sequence"/>
</dbReference>
<keyword evidence="1" id="KW-0378">Hydrolase</keyword>
<dbReference type="GO" id="GO:0005829">
    <property type="term" value="C:cytosol"/>
    <property type="evidence" value="ECO:0007669"/>
    <property type="project" value="TreeGrafter"/>
</dbReference>
<dbReference type="GO" id="GO:0052816">
    <property type="term" value="F:long-chain fatty acyl-CoA hydrolase activity"/>
    <property type="evidence" value="ECO:0007669"/>
    <property type="project" value="TreeGrafter"/>
</dbReference>
<dbReference type="Pfam" id="PF03061">
    <property type="entry name" value="4HBT"/>
    <property type="match status" value="2"/>
</dbReference>
<dbReference type="InterPro" id="IPR033120">
    <property type="entry name" value="HOTDOG_ACOT"/>
</dbReference>
<dbReference type="EMBL" id="AMQN01004378">
    <property type="status" value="NOT_ANNOTATED_CDS"/>
    <property type="molecule type" value="Genomic_DNA"/>
</dbReference>
<dbReference type="SUPFAM" id="SSF54637">
    <property type="entry name" value="Thioesterase/thiol ester dehydrase-isomerase"/>
    <property type="match status" value="2"/>
</dbReference>
<evidence type="ECO:0000313" key="6">
    <source>
        <dbReference type="Proteomes" id="UP000014760"/>
    </source>
</evidence>
<dbReference type="OrthoDB" id="331699at2759"/>
<dbReference type="Gene3D" id="3.10.129.10">
    <property type="entry name" value="Hotdog Thioesterase"/>
    <property type="match status" value="2"/>
</dbReference>
<sequence length="365" mass="40595">MAGRPIDLLKGITVSRLMNPVDANVYGNVHGGVILNLIEESGSIIASRYCNLVKDEQEKKDDDACFAAMARIEHMDFLLPMHIGEVAELMAEIKYTAPHSLLVMVTVWAENVLTGQKRLTNKAHLWYVPVGLKDHSKVKDVPPMVHTDPALEEKGKKAYDKQKADRMRNNSADQLVDFNMPTQRLGPMSPPGAFEPHTVEYSRSYLSMVIGVNECTLSGICRGGAILKLMDECAGIVAAKHARAPCVTASIEAINFHRRCPKGSLLSVFGYATFTSARSIEVEVIVECEYFRKQETLESHRERTADAFFTYVCIGKDGRTRPIAQLAVNSKEEEAAFSQGKDRYQKRKLERQASIEEMKKSGDAA</sequence>